<keyword evidence="4" id="KW-0997">Cell inner membrane</keyword>
<evidence type="ECO:0000259" key="13">
    <source>
        <dbReference type="Pfam" id="PF21760"/>
    </source>
</evidence>
<comment type="similarity">
    <text evidence="11">Belongs to the SecD/SecF family. SecF subfamily.</text>
</comment>
<dbReference type="PANTHER" id="PTHR30081:SF1">
    <property type="entry name" value="PROTEIN TRANSLOCASE SUBUNIT SECD"/>
    <property type="match status" value="1"/>
</dbReference>
<dbReference type="Gene3D" id="1.20.1640.10">
    <property type="entry name" value="Multidrug efflux transporter AcrB transmembrane domain"/>
    <property type="match status" value="2"/>
</dbReference>
<dbReference type="NCBIfam" id="NF009583">
    <property type="entry name" value="PRK13024.1-3"/>
    <property type="match status" value="1"/>
</dbReference>
<comment type="subunit">
    <text evidence="10">Forms a complex with SecF. Part of the essential Sec protein translocation apparatus which comprises SecA, SecYEG and auxiliary proteins SecDF. Other proteins may also be involved.</text>
</comment>
<keyword evidence="2 10" id="KW-0813">Transport</keyword>
<dbReference type="AlphaFoldDB" id="A0A8J6TCT1"/>
<feature type="domain" description="Protein export membrane protein SecD/SecF C-terminal" evidence="12">
    <location>
        <begin position="679"/>
        <end position="850"/>
    </location>
</feature>
<dbReference type="HAMAP" id="MF_01464_B">
    <property type="entry name" value="SecF_B"/>
    <property type="match status" value="1"/>
</dbReference>
<dbReference type="Gene3D" id="3.30.70.3400">
    <property type="match status" value="2"/>
</dbReference>
<dbReference type="Pfam" id="PF07549">
    <property type="entry name" value="Sec_GG"/>
    <property type="match status" value="2"/>
</dbReference>
<dbReference type="GO" id="GO:0006605">
    <property type="term" value="P:protein targeting"/>
    <property type="evidence" value="ECO:0007669"/>
    <property type="project" value="UniProtKB-UniRule"/>
</dbReference>
<dbReference type="InterPro" id="IPR005665">
    <property type="entry name" value="SecF_bac"/>
</dbReference>
<feature type="domain" description="SecDF P1 head subdomain" evidence="14">
    <location>
        <begin position="270"/>
        <end position="373"/>
    </location>
</feature>
<feature type="transmembrane region" description="Helical" evidence="10">
    <location>
        <begin position="518"/>
        <end position="542"/>
    </location>
</feature>
<feature type="transmembrane region" description="Helical" evidence="10">
    <location>
        <begin position="799"/>
        <end position="819"/>
    </location>
</feature>
<dbReference type="PANTHER" id="PTHR30081">
    <property type="entry name" value="PROTEIN-EXPORT MEMBRANE PROTEIN SEC"/>
    <property type="match status" value="1"/>
</dbReference>
<accession>A0A8J6TCT1</accession>
<keyword evidence="9 10" id="KW-0472">Membrane</keyword>
<evidence type="ECO:0000256" key="9">
    <source>
        <dbReference type="ARBA" id="ARBA00023136"/>
    </source>
</evidence>
<dbReference type="GO" id="GO:0043952">
    <property type="term" value="P:protein transport by the Sec complex"/>
    <property type="evidence" value="ECO:0007669"/>
    <property type="project" value="UniProtKB-UniRule"/>
</dbReference>
<evidence type="ECO:0000256" key="7">
    <source>
        <dbReference type="ARBA" id="ARBA00022989"/>
    </source>
</evidence>
<evidence type="ECO:0000313" key="16">
    <source>
        <dbReference type="Proteomes" id="UP000599024"/>
    </source>
</evidence>
<feature type="transmembrane region" description="Helical" evidence="10">
    <location>
        <begin position="720"/>
        <end position="741"/>
    </location>
</feature>
<dbReference type="NCBIfam" id="TIGR00966">
    <property type="entry name" value="transloc_SecF"/>
    <property type="match status" value="1"/>
</dbReference>
<dbReference type="InterPro" id="IPR048634">
    <property type="entry name" value="SecD_SecF_C"/>
</dbReference>
<feature type="transmembrane region" description="Helical" evidence="10">
    <location>
        <begin position="825"/>
        <end position="849"/>
    </location>
</feature>
<evidence type="ECO:0000256" key="5">
    <source>
        <dbReference type="ARBA" id="ARBA00022692"/>
    </source>
</evidence>
<evidence type="ECO:0000259" key="12">
    <source>
        <dbReference type="Pfam" id="PF02355"/>
    </source>
</evidence>
<feature type="transmembrane region" description="Helical" evidence="10">
    <location>
        <begin position="487"/>
        <end position="512"/>
    </location>
</feature>
<dbReference type="GO" id="GO:0005886">
    <property type="term" value="C:plasma membrane"/>
    <property type="evidence" value="ECO:0007669"/>
    <property type="project" value="UniProtKB-SubCell"/>
</dbReference>
<dbReference type="InterPro" id="IPR048631">
    <property type="entry name" value="SecD_1st"/>
</dbReference>
<evidence type="ECO:0000256" key="10">
    <source>
        <dbReference type="HAMAP-Rule" id="MF_01463"/>
    </source>
</evidence>
<keyword evidence="3 10" id="KW-1003">Cell membrane</keyword>
<feature type="transmembrane region" description="Helical" evidence="10">
    <location>
        <begin position="445"/>
        <end position="466"/>
    </location>
</feature>
<sequence length="854" mass="93457">MNTTLKLKLTLLFFVFTLAVVTVVPSFYANTPDWWKKYMAPEGLRLGLDLQGGMHLVLKVDLDKAQEDSLELAAADLKETLKEQGVSVVRTPAASGTIIFTLPNLGAMDTVTSMIQDNFPNINTTIETETGSFPKITLSLKDAEIKFIRSNAVNQSLEIVRNRIDQFGVAEPVIIRQGDDEIVVQLPGVKDPKRAMKLLGETAQLEFKLVADDTGINLDQLIAQSVEAKQWQTGDSIRKLNRALQNHIPQDTEIFFEKEIDRTTGREILRPMLVEDQILMTGEMVKNAQVRIGSQFNEPYVSIDFTGRGGKVFANLTEKNVGRRLAIVLDEAVRSAPVIREKILGGSAQVSGSFSHEEASDLAIVLRVGALPAPVDIIQNMTVGPSLGRDSINKGLVSGVFGALIVLCFMAIYYRLSGVIANMALTLNILFLFSGLAILNATLTLPGIAGIILSIGMAVDANVLIFERMREEYALGKTFKSSIYGGFSKAFSTIVDSQVTTLITAMALFLFGTGPIKGFAVTLSLGILFNLFTALFCSRLIFDTIYTFRKKKQLRFLQITRKSSIDFMKLKKIAFSLSGVLVLIGVIAFVQIARGKANMGVDFSGGSLLQYKAEQNFSMDEVRQAFADSAIEGLDLQEVENEHRLIVKVKRSEKVVANLSDQISASLSDKLGDKGFFLESQSEIGSSVSAVLRNKAILAIAISLIGVIIYLAFRFDLRFGLAAAAATFHDVMVVLALCWLMDVEITLLIVTALLTLAGYSLNDSVVVFDRIRENMAKAVDRPLVEQINLSINQIMSRTVVTSLTTMFVVTALFIFGGSVIHDFSLALLCGILVGTYSSIFVASPLLTLWKPKEA</sequence>
<dbReference type="GO" id="GO:0065002">
    <property type="term" value="P:intracellular protein transmembrane transport"/>
    <property type="evidence" value="ECO:0007669"/>
    <property type="project" value="UniProtKB-UniRule"/>
</dbReference>
<reference evidence="15 16" key="1">
    <citation type="submission" date="2020-08" db="EMBL/GenBank/DDBJ databases">
        <title>Bridging the membrane lipid divide: bacteria of the FCB group superphylum have the potential to synthesize archaeal ether lipids.</title>
        <authorList>
            <person name="Villanueva L."/>
            <person name="Von Meijenfeldt F.A.B."/>
            <person name="Westbye A.B."/>
            <person name="Yadav S."/>
            <person name="Hopmans E.C."/>
            <person name="Dutilh B.E."/>
            <person name="Sinninghe Damste J.S."/>
        </authorList>
    </citation>
    <scope>NUCLEOTIDE SEQUENCE [LARGE SCALE GENOMIC DNA]</scope>
    <source>
        <strain evidence="15">NIOZ-UU81</strain>
    </source>
</reference>
<evidence type="ECO:0000313" key="15">
    <source>
        <dbReference type="EMBL" id="MBC8208915.1"/>
    </source>
</evidence>
<dbReference type="InterPro" id="IPR005791">
    <property type="entry name" value="SecD"/>
</dbReference>
<comment type="similarity">
    <text evidence="10">Belongs to the SecD/SecF family. SecD subfamily.</text>
</comment>
<keyword evidence="8 10" id="KW-0811">Translocation</keyword>
<gene>
    <name evidence="10 15" type="primary">secD</name>
    <name evidence="11" type="synonym">secF</name>
    <name evidence="15" type="ORF">H8E79_07095</name>
</gene>
<dbReference type="HAMAP" id="MF_01463_B">
    <property type="entry name" value="SecD_B"/>
    <property type="match status" value="1"/>
</dbReference>
<dbReference type="EMBL" id="JACNLK010000061">
    <property type="protein sequence ID" value="MBC8208915.1"/>
    <property type="molecule type" value="Genomic_DNA"/>
</dbReference>
<dbReference type="GO" id="GO:0015450">
    <property type="term" value="F:protein-transporting ATPase activity"/>
    <property type="evidence" value="ECO:0007669"/>
    <property type="project" value="InterPro"/>
</dbReference>
<dbReference type="FunFam" id="3.30.1360.200:FF:000002">
    <property type="entry name" value="Preprotein translocase subunit SecD"/>
    <property type="match status" value="1"/>
</dbReference>
<proteinExistence type="inferred from homology"/>
<keyword evidence="7 10" id="KW-1133">Transmembrane helix</keyword>
<dbReference type="NCBIfam" id="TIGR01129">
    <property type="entry name" value="secD"/>
    <property type="match status" value="1"/>
</dbReference>
<keyword evidence="5 10" id="KW-0812">Transmembrane</keyword>
<dbReference type="InterPro" id="IPR054384">
    <property type="entry name" value="SecDF_P1_head"/>
</dbReference>
<dbReference type="InterPro" id="IPR055344">
    <property type="entry name" value="SecD_SecF_C_bact"/>
</dbReference>
<protein>
    <recommendedName>
        <fullName evidence="10 11">Multifunctional fusion protein</fullName>
    </recommendedName>
    <domain>
        <recommendedName>
            <fullName evidence="10">Protein translocase subunit SecD</fullName>
        </recommendedName>
    </domain>
    <domain>
        <recommendedName>
            <fullName evidence="11">Protein-export membrane protein SecF</fullName>
        </recommendedName>
    </domain>
</protein>
<comment type="subunit">
    <text evidence="11">Forms a complex with SecD. Part of the essential Sec protein translocation apparatus which comprises SecA, SecYEG and auxiliary proteins SecDF. Other proteins may also be involved.</text>
</comment>
<comment type="function">
    <text evidence="10">Part of the Sec protein translocase complex. Interacts with the SecYEG preprotein conducting channel. SecDF uses the proton motive force (PMF) to complete protein translocation after the ATP-dependent function of SecA.</text>
</comment>
<dbReference type="FunFam" id="1.20.1640.10:FF:000004">
    <property type="entry name" value="Protein translocase subunit SecD"/>
    <property type="match status" value="1"/>
</dbReference>
<name>A0A8J6TCT1_9BACT</name>
<dbReference type="Pfam" id="PF02355">
    <property type="entry name" value="SecD_SecF_C"/>
    <property type="match status" value="2"/>
</dbReference>
<feature type="transmembrane region" description="Helical" evidence="10">
    <location>
        <begin position="395"/>
        <end position="414"/>
    </location>
</feature>
<keyword evidence="6 10" id="KW-0653">Protein transport</keyword>
<evidence type="ECO:0000256" key="4">
    <source>
        <dbReference type="ARBA" id="ARBA00022519"/>
    </source>
</evidence>
<feature type="transmembrane region" description="Helical" evidence="10">
    <location>
        <begin position="696"/>
        <end position="713"/>
    </location>
</feature>
<dbReference type="PRINTS" id="PR01755">
    <property type="entry name" value="SECFTRNLCASE"/>
</dbReference>
<feature type="transmembrane region" description="Helical" evidence="10">
    <location>
        <begin position="419"/>
        <end position="439"/>
    </location>
</feature>
<dbReference type="InterPro" id="IPR022645">
    <property type="entry name" value="SecD/SecF_bac"/>
</dbReference>
<dbReference type="Gene3D" id="3.30.1360.200">
    <property type="match status" value="1"/>
</dbReference>
<evidence type="ECO:0000256" key="11">
    <source>
        <dbReference type="HAMAP-Rule" id="MF_01464"/>
    </source>
</evidence>
<dbReference type="SUPFAM" id="SSF82866">
    <property type="entry name" value="Multidrug efflux transporter AcrB transmembrane domain"/>
    <property type="match status" value="2"/>
</dbReference>
<comment type="caution">
    <text evidence="15">The sequence shown here is derived from an EMBL/GenBank/DDBJ whole genome shotgun (WGS) entry which is preliminary data.</text>
</comment>
<evidence type="ECO:0000256" key="3">
    <source>
        <dbReference type="ARBA" id="ARBA00022475"/>
    </source>
</evidence>
<dbReference type="InterPro" id="IPR022813">
    <property type="entry name" value="SecD/SecF_arch_bac"/>
</dbReference>
<evidence type="ECO:0000259" key="14">
    <source>
        <dbReference type="Pfam" id="PF22599"/>
    </source>
</evidence>
<feature type="transmembrane region" description="Helical" evidence="10">
    <location>
        <begin position="747"/>
        <end position="768"/>
    </location>
</feature>
<dbReference type="NCBIfam" id="TIGR00916">
    <property type="entry name" value="2A0604s01"/>
    <property type="match status" value="2"/>
</dbReference>
<evidence type="ECO:0000256" key="1">
    <source>
        <dbReference type="ARBA" id="ARBA00004651"/>
    </source>
</evidence>
<organism evidence="15 16">
    <name type="scientific">Candidatus Desulfatifera sulfidica</name>
    <dbReference type="NCBI Taxonomy" id="2841691"/>
    <lineage>
        <taxon>Bacteria</taxon>
        <taxon>Pseudomonadati</taxon>
        <taxon>Thermodesulfobacteriota</taxon>
        <taxon>Desulfobulbia</taxon>
        <taxon>Desulfobulbales</taxon>
        <taxon>Desulfobulbaceae</taxon>
        <taxon>Candidatus Desulfatifera</taxon>
    </lineage>
</organism>
<feature type="domain" description="Protein translocase subunit SecDF P1" evidence="13">
    <location>
        <begin position="153"/>
        <end position="211"/>
    </location>
</feature>
<dbReference type="Pfam" id="PF21760">
    <property type="entry name" value="SecD_1st"/>
    <property type="match status" value="1"/>
</dbReference>
<dbReference type="InterPro" id="IPR022646">
    <property type="entry name" value="SecD/SecF_CS"/>
</dbReference>
<dbReference type="Proteomes" id="UP000599024">
    <property type="component" value="Unassembled WGS sequence"/>
</dbReference>
<evidence type="ECO:0000256" key="2">
    <source>
        <dbReference type="ARBA" id="ARBA00022448"/>
    </source>
</evidence>
<evidence type="ECO:0000256" key="6">
    <source>
        <dbReference type="ARBA" id="ARBA00022927"/>
    </source>
</evidence>
<evidence type="ECO:0000256" key="8">
    <source>
        <dbReference type="ARBA" id="ARBA00023010"/>
    </source>
</evidence>
<feature type="domain" description="Protein export membrane protein SecD/SecF C-terminal" evidence="12">
    <location>
        <begin position="376"/>
        <end position="542"/>
    </location>
</feature>
<comment type="subcellular location">
    <subcellularLocation>
        <location evidence="1 10">Cell membrane</location>
        <topology evidence="1 10">Multi-pass membrane protein</topology>
    </subcellularLocation>
</comment>
<comment type="caution">
    <text evidence="10">Lacks conserved residue(s) required for the propagation of feature annotation.</text>
</comment>
<feature type="transmembrane region" description="Helical" evidence="10">
    <location>
        <begin position="573"/>
        <end position="593"/>
    </location>
</feature>
<dbReference type="Pfam" id="PF22599">
    <property type="entry name" value="SecDF_P1_head"/>
    <property type="match status" value="1"/>
</dbReference>